<feature type="binding site" evidence="8">
    <location>
        <position position="55"/>
    </location>
    <ligand>
        <name>substrate</name>
    </ligand>
</feature>
<dbReference type="InterPro" id="IPR013785">
    <property type="entry name" value="Aldolase_TIM"/>
</dbReference>
<comment type="catalytic activity">
    <reaction evidence="8">
        <text>6-carboxy-5,6,7,8-tetrahydropterin + H(+) = 7-carboxy-7-carbaguanine + NH4(+)</text>
        <dbReference type="Rhea" id="RHEA:27974"/>
        <dbReference type="ChEBI" id="CHEBI:15378"/>
        <dbReference type="ChEBI" id="CHEBI:28938"/>
        <dbReference type="ChEBI" id="CHEBI:61032"/>
        <dbReference type="ChEBI" id="CHEBI:61036"/>
        <dbReference type="EC" id="4.3.99.3"/>
    </reaction>
</comment>
<comment type="cofactor">
    <cofactor evidence="8">
        <name>Mg(2+)</name>
        <dbReference type="ChEBI" id="CHEBI:18420"/>
    </cofactor>
</comment>
<dbReference type="AlphaFoldDB" id="A0A2W2HLM9"/>
<comment type="cofactor">
    <cofactor evidence="8">
        <name>S-adenosyl-L-methionine</name>
        <dbReference type="ChEBI" id="CHEBI:59789"/>
    </cofactor>
    <text evidence="8">Binds 1 S-adenosyl-L-methionine per subunit.</text>
</comment>
<keyword evidence="2 8" id="KW-0949">S-adenosyl-L-methionine</keyword>
<feature type="binding site" evidence="8">
    <location>
        <begin position="104"/>
        <end position="106"/>
    </location>
    <ligand>
        <name>S-adenosyl-L-methionine</name>
        <dbReference type="ChEBI" id="CHEBI:59789"/>
    </ligand>
</feature>
<dbReference type="HAMAP" id="MF_00917">
    <property type="entry name" value="QueE"/>
    <property type="match status" value="1"/>
</dbReference>
<evidence type="ECO:0000259" key="9">
    <source>
        <dbReference type="PROSITE" id="PS51918"/>
    </source>
</evidence>
<feature type="binding site" evidence="8">
    <location>
        <position position="15"/>
    </location>
    <ligand>
        <name>[4Fe-4S] cluster</name>
        <dbReference type="ChEBI" id="CHEBI:49883"/>
        <note>4Fe-4S-S-AdoMet</note>
    </ligand>
</feature>
<comment type="similarity">
    <text evidence="8">Belongs to the radical SAM superfamily. 7-carboxy-7-deazaguanine synthase family.</text>
</comment>
<evidence type="ECO:0000256" key="2">
    <source>
        <dbReference type="ARBA" id="ARBA00022691"/>
    </source>
</evidence>
<dbReference type="PIRSF" id="PIRSF000370">
    <property type="entry name" value="QueE"/>
    <property type="match status" value="1"/>
</dbReference>
<reference evidence="10 11" key="1">
    <citation type="submission" date="2018-01" db="EMBL/GenBank/DDBJ databases">
        <title>Draft genome sequence of Sphaerisporangium sp. 7K107.</title>
        <authorList>
            <person name="Sahin N."/>
            <person name="Saygin H."/>
            <person name="Ay H."/>
        </authorList>
    </citation>
    <scope>NUCLEOTIDE SEQUENCE [LARGE SCALE GENOMIC DNA]</scope>
    <source>
        <strain evidence="10 11">7K107</strain>
    </source>
</reference>
<proteinExistence type="inferred from homology"/>
<feature type="binding site" evidence="8">
    <location>
        <position position="4"/>
    </location>
    <ligand>
        <name>substrate</name>
    </ligand>
</feature>
<dbReference type="GO" id="GO:0000287">
    <property type="term" value="F:magnesium ion binding"/>
    <property type="evidence" value="ECO:0007669"/>
    <property type="project" value="UniProtKB-UniRule"/>
</dbReference>
<evidence type="ECO:0000256" key="5">
    <source>
        <dbReference type="ARBA" id="ARBA00023004"/>
    </source>
</evidence>
<feature type="binding site" evidence="8">
    <location>
        <position position="8"/>
    </location>
    <ligand>
        <name>[4Fe-4S] cluster</name>
        <dbReference type="ChEBI" id="CHEBI:49883"/>
        <note>4Fe-4S-S-AdoMet</note>
    </ligand>
</feature>
<keyword evidence="8" id="KW-0671">Queuosine biosynthesis</keyword>
<keyword evidence="6 8" id="KW-0411">Iron-sulfur</keyword>
<feature type="binding site" evidence="8">
    <location>
        <begin position="14"/>
        <end position="16"/>
    </location>
    <ligand>
        <name>S-adenosyl-L-methionine</name>
        <dbReference type="ChEBI" id="CHEBI:59789"/>
    </ligand>
</feature>
<evidence type="ECO:0000256" key="7">
    <source>
        <dbReference type="ARBA" id="ARBA00023239"/>
    </source>
</evidence>
<dbReference type="InterPro" id="IPR024924">
    <property type="entry name" value="7-CO-7-deazaguanine_synth-like"/>
</dbReference>
<keyword evidence="3 8" id="KW-0479">Metal-binding</keyword>
<dbReference type="InterPro" id="IPR058240">
    <property type="entry name" value="rSAM_sf"/>
</dbReference>
<keyword evidence="11" id="KW-1185">Reference proteome</keyword>
<name>A0A2W2HLM9_9ACTN</name>
<dbReference type="UniPathway" id="UPA00391"/>
<dbReference type="PANTHER" id="PTHR42836">
    <property type="entry name" value="7-CARBOXY-7-DEAZAGUANINE SYNTHASE"/>
    <property type="match status" value="1"/>
</dbReference>
<dbReference type="Pfam" id="PF04055">
    <property type="entry name" value="Radical_SAM"/>
    <property type="match status" value="1"/>
</dbReference>
<comment type="caution">
    <text evidence="8">Lacks conserved residue(s) required for the propagation of feature annotation.</text>
</comment>
<feature type="domain" description="Radical SAM core" evidence="9">
    <location>
        <begin position="1"/>
        <end position="200"/>
    </location>
</feature>
<keyword evidence="5 8" id="KW-0408">Iron</keyword>
<organism evidence="10 11">
    <name type="scientific">Spongiactinospora gelatinilytica</name>
    <dbReference type="NCBI Taxonomy" id="2666298"/>
    <lineage>
        <taxon>Bacteria</taxon>
        <taxon>Bacillati</taxon>
        <taxon>Actinomycetota</taxon>
        <taxon>Actinomycetes</taxon>
        <taxon>Streptosporangiales</taxon>
        <taxon>Streptosporangiaceae</taxon>
        <taxon>Spongiactinospora</taxon>
    </lineage>
</organism>
<dbReference type="EMBL" id="POUA01000196">
    <property type="protein sequence ID" value="PZG39904.1"/>
    <property type="molecule type" value="Genomic_DNA"/>
</dbReference>
<protein>
    <recommendedName>
        <fullName evidence="8">7-carboxy-7-deazaguanine synthase</fullName>
        <shortName evidence="8">CDG synthase</shortName>
        <ecNumber evidence="8">4.3.99.3</ecNumber>
    </recommendedName>
    <alternativeName>
        <fullName evidence="8">Queuosine biosynthesis protein QueE</fullName>
    </alternativeName>
</protein>
<accession>A0A2W2HLM9</accession>
<gene>
    <name evidence="8" type="primary">queE</name>
    <name evidence="10" type="ORF">C1I98_23005</name>
</gene>
<feature type="binding site" evidence="8">
    <location>
        <position position="12"/>
    </location>
    <ligand>
        <name>[4Fe-4S] cluster</name>
        <dbReference type="ChEBI" id="CHEBI:49883"/>
        <note>4Fe-4S-S-AdoMet</note>
    </ligand>
</feature>
<comment type="function">
    <text evidence="8">Catalyzes the complex heterocyclic radical-mediated conversion of 6-carboxy-5,6,7,8-tetrahydropterin (CPH4) to 7-carboxy-7-deazaguanine (CDG), a step common to the biosynthetic pathways of all 7-deazapurine-containing compounds.</text>
</comment>
<comment type="pathway">
    <text evidence="8">Purine metabolism; 7-cyano-7-deazaguanine biosynthesis.</text>
</comment>
<dbReference type="CDD" id="cd01335">
    <property type="entry name" value="Radical_SAM"/>
    <property type="match status" value="1"/>
</dbReference>
<keyword evidence="1 8" id="KW-0004">4Fe-4S</keyword>
<evidence type="ECO:0000256" key="4">
    <source>
        <dbReference type="ARBA" id="ARBA00022842"/>
    </source>
</evidence>
<evidence type="ECO:0000313" key="11">
    <source>
        <dbReference type="Proteomes" id="UP000248544"/>
    </source>
</evidence>
<dbReference type="GO" id="GO:0008616">
    <property type="term" value="P:tRNA queuosine(34) biosynthetic process"/>
    <property type="evidence" value="ECO:0007669"/>
    <property type="project" value="UniProtKB-UniRule"/>
</dbReference>
<comment type="subunit">
    <text evidence="8">Homodimer.</text>
</comment>
<feature type="binding site" evidence="8">
    <location>
        <position position="57"/>
    </location>
    <ligand>
        <name>S-adenosyl-L-methionine</name>
        <dbReference type="ChEBI" id="CHEBI:59789"/>
    </ligand>
</feature>
<dbReference type="Gene3D" id="3.20.20.70">
    <property type="entry name" value="Aldolase class I"/>
    <property type="match status" value="1"/>
</dbReference>
<keyword evidence="4 8" id="KW-0460">Magnesium</keyword>
<dbReference type="SUPFAM" id="SSF102114">
    <property type="entry name" value="Radical SAM enzymes"/>
    <property type="match status" value="1"/>
</dbReference>
<evidence type="ECO:0000256" key="6">
    <source>
        <dbReference type="ARBA" id="ARBA00023014"/>
    </source>
</evidence>
<dbReference type="GO" id="GO:0051539">
    <property type="term" value="F:4 iron, 4 sulfur cluster binding"/>
    <property type="evidence" value="ECO:0007669"/>
    <property type="project" value="UniProtKB-UniRule"/>
</dbReference>
<comment type="caution">
    <text evidence="10">The sequence shown here is derived from an EMBL/GenBank/DDBJ whole genome shotgun (WGS) entry which is preliminary data.</text>
</comment>
<dbReference type="SFLD" id="SFLDS00029">
    <property type="entry name" value="Radical_SAM"/>
    <property type="match status" value="1"/>
</dbReference>
<evidence type="ECO:0000256" key="1">
    <source>
        <dbReference type="ARBA" id="ARBA00022485"/>
    </source>
</evidence>
<evidence type="ECO:0000313" key="10">
    <source>
        <dbReference type="EMBL" id="PZG39904.1"/>
    </source>
</evidence>
<evidence type="ECO:0000256" key="8">
    <source>
        <dbReference type="HAMAP-Rule" id="MF_00917"/>
    </source>
</evidence>
<dbReference type="EC" id="4.3.99.3" evidence="8"/>
<dbReference type="Proteomes" id="UP000248544">
    <property type="component" value="Unassembled WGS sequence"/>
</dbReference>
<dbReference type="PANTHER" id="PTHR42836:SF1">
    <property type="entry name" value="7-CARBOXY-7-DEAZAGUANINE SYNTHASE"/>
    <property type="match status" value="1"/>
</dbReference>
<dbReference type="GO" id="GO:0016840">
    <property type="term" value="F:carbon-nitrogen lyase activity"/>
    <property type="evidence" value="ECO:0007669"/>
    <property type="project" value="UniProtKB-UniRule"/>
</dbReference>
<dbReference type="InterPro" id="IPR007197">
    <property type="entry name" value="rSAM"/>
</dbReference>
<feature type="binding site" evidence="8">
    <location>
        <position position="17"/>
    </location>
    <ligand>
        <name>Mg(2+)</name>
        <dbReference type="ChEBI" id="CHEBI:18420"/>
    </ligand>
</feature>
<dbReference type="PROSITE" id="PS51918">
    <property type="entry name" value="RADICAL_SAM"/>
    <property type="match status" value="1"/>
</dbReference>
<sequence length="204" mass="22695">MFIRLSRCNLRCGFCDTPYTWDWARYDPHHEARWQPVAELAEWVGGHSPRLVVITGGEPLLQQDRLLPLVDALIADGRRVEIETNGTIAPTPGLVREGVQFNVSPKLGNAGLAEDHRIVPAVLTALANTGNAIFKFVATEPADLAEVAELEERYALAPIWVMPEGTTTQAVLDRVRQLADQVIARGWSLSLRLQVLLWEAERGR</sequence>
<dbReference type="GO" id="GO:1904047">
    <property type="term" value="F:S-adenosyl-L-methionine binding"/>
    <property type="evidence" value="ECO:0007669"/>
    <property type="project" value="UniProtKB-UniRule"/>
</dbReference>
<comment type="cofactor">
    <cofactor evidence="8">
        <name>[4Fe-4S] cluster</name>
        <dbReference type="ChEBI" id="CHEBI:49883"/>
    </cofactor>
    <text evidence="8">Binds 1 [4Fe-4S] cluster. The cluster is coordinated with 3 cysteines and an exchangeable S-adenosyl-L-methionine.</text>
</comment>
<evidence type="ECO:0000256" key="3">
    <source>
        <dbReference type="ARBA" id="ARBA00022723"/>
    </source>
</evidence>
<keyword evidence="7 8" id="KW-0456">Lyase</keyword>